<evidence type="ECO:0000256" key="11">
    <source>
        <dbReference type="RuleBase" id="RU003357"/>
    </source>
</evidence>
<dbReference type="InterPro" id="IPR000531">
    <property type="entry name" value="Beta-barrel_TonB"/>
</dbReference>
<evidence type="ECO:0000256" key="6">
    <source>
        <dbReference type="ARBA" id="ARBA00023077"/>
    </source>
</evidence>
<keyword evidence="9 10" id="KW-0998">Cell outer membrane</keyword>
<dbReference type="InterPro" id="IPR037066">
    <property type="entry name" value="Plug_dom_sf"/>
</dbReference>
<evidence type="ECO:0000256" key="9">
    <source>
        <dbReference type="ARBA" id="ARBA00023237"/>
    </source>
</evidence>
<evidence type="ECO:0000313" key="15">
    <source>
        <dbReference type="Proteomes" id="UP000218151"/>
    </source>
</evidence>
<dbReference type="CDD" id="cd01347">
    <property type="entry name" value="ligand_gated_channel"/>
    <property type="match status" value="1"/>
</dbReference>
<gene>
    <name evidence="14" type="ORF">CKY28_16515</name>
</gene>
<accession>A0A2A2SBU1</accession>
<evidence type="ECO:0000256" key="1">
    <source>
        <dbReference type="ARBA" id="ARBA00004571"/>
    </source>
</evidence>
<keyword evidence="3 10" id="KW-1134">Transmembrane beta strand</keyword>
<dbReference type="AlphaFoldDB" id="A0A2A2SBU1"/>
<dbReference type="PANTHER" id="PTHR30069">
    <property type="entry name" value="TONB-DEPENDENT OUTER MEMBRANE RECEPTOR"/>
    <property type="match status" value="1"/>
</dbReference>
<comment type="similarity">
    <text evidence="10 11">Belongs to the TonB-dependent receptor family.</text>
</comment>
<dbReference type="Proteomes" id="UP000218151">
    <property type="component" value="Unassembled WGS sequence"/>
</dbReference>
<dbReference type="Gene3D" id="2.40.170.20">
    <property type="entry name" value="TonB-dependent receptor, beta-barrel domain"/>
    <property type="match status" value="1"/>
</dbReference>
<dbReference type="InterPro" id="IPR012910">
    <property type="entry name" value="Plug_dom"/>
</dbReference>
<feature type="domain" description="TonB-dependent receptor plug" evidence="13">
    <location>
        <begin position="42"/>
        <end position="150"/>
    </location>
</feature>
<evidence type="ECO:0000259" key="12">
    <source>
        <dbReference type="Pfam" id="PF00593"/>
    </source>
</evidence>
<evidence type="ECO:0000256" key="5">
    <source>
        <dbReference type="ARBA" id="ARBA00022729"/>
    </source>
</evidence>
<protein>
    <submittedName>
        <fullName evidence="14">TonB-dependent receptor</fullName>
    </submittedName>
</protein>
<proteinExistence type="inferred from homology"/>
<dbReference type="InterPro" id="IPR039426">
    <property type="entry name" value="TonB-dep_rcpt-like"/>
</dbReference>
<evidence type="ECO:0000256" key="10">
    <source>
        <dbReference type="PROSITE-ProRule" id="PRU01360"/>
    </source>
</evidence>
<evidence type="ECO:0000259" key="13">
    <source>
        <dbReference type="Pfam" id="PF07715"/>
    </source>
</evidence>
<dbReference type="InterPro" id="IPR036942">
    <property type="entry name" value="Beta-barrel_TonB_sf"/>
</dbReference>
<dbReference type="GO" id="GO:0015344">
    <property type="term" value="F:siderophore uptake transmembrane transporter activity"/>
    <property type="evidence" value="ECO:0007669"/>
    <property type="project" value="TreeGrafter"/>
</dbReference>
<dbReference type="EMBL" id="NSLI01000005">
    <property type="protein sequence ID" value="PAX06727.1"/>
    <property type="molecule type" value="Genomic_DNA"/>
</dbReference>
<sequence>MLLVTLALAAQAQAPLSTADNNTDQPRGADVVVTANRTERPIEEVAQSVTVITSDEIRDRQAQTVVDLLRTVPGVTLTRNGGPGSVAGLNIRGAENDQNVVLIDGVKLNDPSAVGGGFNFATLLVNNIDRIEVVRGSQSVIWGSQAIGGVVNLLTAPPTDDLRVNARGEYGWRDTAQAVANVSGRVGPAALSAGAGYFRTDGFSAFAGGAERDGYQNVGANAKALIGLSDAVAIDLRGFYSDGETEIDGFPAPLFAFADTAETGRTRELTGYAGLNAALLDGRFRNRVAFAYTRTDRENEDAGATTFDAQGENERFEYQGVLDLGRVDAVFGAETERSSYRAASYGGPPAGADVRITSVYGELTLQPVAGLTLTGGVRHDDHQTFGGETTVAASSVFSPNGGATRLRASYGEGFKAPSLFQLYSDFGDRGLQPERSESWEVGVAQNLGGEAAELSATYFHRDIDNQIDFAFCPPAATSGPCVNRPFGVYANTRLTRAEGVELTLALRPVERLRLLGQYSFIDAVNRDTGGRLARRPRETFSVVADYEFPWGLQAGATLSAVGDSFDDAANATRLDGYVLADLRAAVALTDRVELYGRVENLFDEEYQTVFRYGAASRAAYGGVRLRL</sequence>
<evidence type="ECO:0000313" key="14">
    <source>
        <dbReference type="EMBL" id="PAX06727.1"/>
    </source>
</evidence>
<comment type="subcellular location">
    <subcellularLocation>
        <location evidence="1 10">Cell outer membrane</location>
        <topology evidence="1 10">Multi-pass membrane protein</topology>
    </subcellularLocation>
</comment>
<dbReference type="Pfam" id="PF00593">
    <property type="entry name" value="TonB_dep_Rec_b-barrel"/>
    <property type="match status" value="1"/>
</dbReference>
<evidence type="ECO:0000256" key="4">
    <source>
        <dbReference type="ARBA" id="ARBA00022692"/>
    </source>
</evidence>
<evidence type="ECO:0000256" key="2">
    <source>
        <dbReference type="ARBA" id="ARBA00022448"/>
    </source>
</evidence>
<keyword evidence="7 10" id="KW-0472">Membrane</keyword>
<evidence type="ECO:0000256" key="7">
    <source>
        <dbReference type="ARBA" id="ARBA00023136"/>
    </source>
</evidence>
<dbReference type="PROSITE" id="PS52016">
    <property type="entry name" value="TONB_DEPENDENT_REC_3"/>
    <property type="match status" value="1"/>
</dbReference>
<comment type="caution">
    <text evidence="14">The sequence shown here is derived from an EMBL/GenBank/DDBJ whole genome shotgun (WGS) entry which is preliminary data.</text>
</comment>
<dbReference type="GO" id="GO:0044718">
    <property type="term" value="P:siderophore transmembrane transport"/>
    <property type="evidence" value="ECO:0007669"/>
    <property type="project" value="TreeGrafter"/>
</dbReference>
<keyword evidence="2 10" id="KW-0813">Transport</keyword>
<feature type="domain" description="TonB-dependent receptor-like beta-barrel" evidence="12">
    <location>
        <begin position="227"/>
        <end position="601"/>
    </location>
</feature>
<keyword evidence="6 11" id="KW-0798">TonB box</keyword>
<dbReference type="GO" id="GO:0009279">
    <property type="term" value="C:cell outer membrane"/>
    <property type="evidence" value="ECO:0007669"/>
    <property type="project" value="UniProtKB-SubCell"/>
</dbReference>
<dbReference type="SUPFAM" id="SSF56935">
    <property type="entry name" value="Porins"/>
    <property type="match status" value="1"/>
</dbReference>
<evidence type="ECO:0000256" key="3">
    <source>
        <dbReference type="ARBA" id="ARBA00022452"/>
    </source>
</evidence>
<keyword evidence="8 14" id="KW-0675">Receptor</keyword>
<dbReference type="Gene3D" id="2.170.130.10">
    <property type="entry name" value="TonB-dependent receptor, plug domain"/>
    <property type="match status" value="1"/>
</dbReference>
<reference evidence="15" key="1">
    <citation type="submission" date="2017-09" db="EMBL/GenBank/DDBJ databases">
        <authorList>
            <person name="Feng G."/>
            <person name="Zhu H."/>
        </authorList>
    </citation>
    <scope>NUCLEOTIDE SEQUENCE [LARGE SCALE GENOMIC DNA]</scope>
    <source>
        <strain evidence="15">1PNM-20</strain>
    </source>
</reference>
<organism evidence="14 15">
    <name type="scientific">Sphingomonas lenta</name>
    <dbReference type="NCBI Taxonomy" id="1141887"/>
    <lineage>
        <taxon>Bacteria</taxon>
        <taxon>Pseudomonadati</taxon>
        <taxon>Pseudomonadota</taxon>
        <taxon>Alphaproteobacteria</taxon>
        <taxon>Sphingomonadales</taxon>
        <taxon>Sphingomonadaceae</taxon>
        <taxon>Sphingomonas</taxon>
    </lineage>
</organism>
<keyword evidence="5" id="KW-0732">Signal</keyword>
<evidence type="ECO:0000256" key="8">
    <source>
        <dbReference type="ARBA" id="ARBA00023170"/>
    </source>
</evidence>
<dbReference type="RefSeq" id="WP_095999472.1">
    <property type="nucleotide sequence ID" value="NZ_NSLI01000005.1"/>
</dbReference>
<dbReference type="PANTHER" id="PTHR30069:SF29">
    <property type="entry name" value="HEMOGLOBIN AND HEMOGLOBIN-HAPTOGLOBIN-BINDING PROTEIN 1-RELATED"/>
    <property type="match status" value="1"/>
</dbReference>
<keyword evidence="4 10" id="KW-0812">Transmembrane</keyword>
<dbReference type="OrthoDB" id="9796221at2"/>
<name>A0A2A2SBU1_9SPHN</name>
<dbReference type="Pfam" id="PF07715">
    <property type="entry name" value="Plug"/>
    <property type="match status" value="1"/>
</dbReference>
<keyword evidence="15" id="KW-1185">Reference proteome</keyword>